<keyword evidence="1" id="KW-0812">Transmembrane</keyword>
<accession>A0A975TVZ0</accession>
<dbReference type="EMBL" id="JAIMBW010000001">
    <property type="protein sequence ID" value="MBY4891512.1"/>
    <property type="molecule type" value="Genomic_DNA"/>
</dbReference>
<feature type="transmembrane region" description="Helical" evidence="1">
    <location>
        <begin position="6"/>
        <end position="26"/>
    </location>
</feature>
<protein>
    <submittedName>
        <fullName evidence="3">Uncharacterized protein</fullName>
    </submittedName>
</protein>
<evidence type="ECO:0000313" key="3">
    <source>
        <dbReference type="EMBL" id="QXL88300.1"/>
    </source>
</evidence>
<evidence type="ECO:0000313" key="2">
    <source>
        <dbReference type="EMBL" id="MBY4891512.1"/>
    </source>
</evidence>
<reference evidence="3 4" key="1">
    <citation type="submission" date="2021-07" db="EMBL/GenBank/DDBJ databases">
        <title>Karlodiniumbacter phycospheric gen. nov., sp. nov., a phycosphere bacterium isolated from karlodinium veneficum.</title>
        <authorList>
            <person name="Peng Y."/>
            <person name="Jiang L."/>
            <person name="Lee J."/>
        </authorList>
    </citation>
    <scope>NUCLEOTIDE SEQUENCE</scope>
    <source>
        <strain evidence="3 4">N5</strain>
    </source>
</reference>
<keyword evidence="1" id="KW-1133">Transmembrane helix</keyword>
<dbReference type="Proteomes" id="UP000693972">
    <property type="component" value="Unassembled WGS sequence"/>
</dbReference>
<keyword evidence="1" id="KW-0472">Membrane</keyword>
<dbReference type="AlphaFoldDB" id="A0A975TVZ0"/>
<keyword evidence="4" id="KW-1185">Reference proteome</keyword>
<name>A0A975TVZ0_9RHOB</name>
<dbReference type="EMBL" id="CP078073">
    <property type="protein sequence ID" value="QXL88300.1"/>
    <property type="molecule type" value="Genomic_DNA"/>
</dbReference>
<organism evidence="3">
    <name type="scientific">Gymnodinialimonas phycosphaerae</name>
    <dbReference type="NCBI Taxonomy" id="2841589"/>
    <lineage>
        <taxon>Bacteria</taxon>
        <taxon>Pseudomonadati</taxon>
        <taxon>Pseudomonadota</taxon>
        <taxon>Alphaproteobacteria</taxon>
        <taxon>Rhodobacterales</taxon>
        <taxon>Paracoccaceae</taxon>
        <taxon>Gymnodinialimonas</taxon>
    </lineage>
</organism>
<proteinExistence type="predicted"/>
<dbReference type="RefSeq" id="WP_201178830.1">
    <property type="nucleotide sequence ID" value="NZ_JAIMBW010000001.1"/>
</dbReference>
<gene>
    <name evidence="2" type="ORF">KUL25_01890</name>
    <name evidence="3" type="ORF">KUL25_01895</name>
</gene>
<evidence type="ECO:0000313" key="4">
    <source>
        <dbReference type="Proteomes" id="UP000693972"/>
    </source>
</evidence>
<evidence type="ECO:0000256" key="1">
    <source>
        <dbReference type="SAM" id="Phobius"/>
    </source>
</evidence>
<sequence>MTNTLAIWICILIAAFLAVDAVLFDWNTSLFLGRKFADLLWWMAFWR</sequence>